<dbReference type="Pfam" id="PF12832">
    <property type="entry name" value="MFS_1_like"/>
    <property type="match status" value="1"/>
</dbReference>
<dbReference type="PANTHER" id="PTHR16172">
    <property type="entry name" value="MAJOR FACILITATOR SUPERFAMILY DOMAIN-CONTAINING PROTEIN 6-LIKE"/>
    <property type="match status" value="1"/>
</dbReference>
<comment type="similarity">
    <text evidence="2">Belongs to the major facilitator superfamily. MFSD6 family.</text>
</comment>
<feature type="chain" id="PRO_5023133036" evidence="7">
    <location>
        <begin position="24"/>
        <end position="256"/>
    </location>
</feature>
<dbReference type="Gene3D" id="1.20.1250.20">
    <property type="entry name" value="MFS general substrate transporter like domains"/>
    <property type="match status" value="1"/>
</dbReference>
<feature type="transmembrane region" description="Helical" evidence="6">
    <location>
        <begin position="37"/>
        <end position="56"/>
    </location>
</feature>
<dbReference type="SUPFAM" id="SSF103473">
    <property type="entry name" value="MFS general substrate transporter"/>
    <property type="match status" value="1"/>
</dbReference>
<evidence type="ECO:0000256" key="3">
    <source>
        <dbReference type="ARBA" id="ARBA00022692"/>
    </source>
</evidence>
<dbReference type="InterPro" id="IPR051717">
    <property type="entry name" value="MFS_MFSD6"/>
</dbReference>
<dbReference type="PANTHER" id="PTHR16172:SF2">
    <property type="entry name" value="MAJOR FACILITATOR SUPERFAMILY DOMAIN-CONTAINING PROTEIN 6"/>
    <property type="match status" value="1"/>
</dbReference>
<dbReference type="InterPro" id="IPR024989">
    <property type="entry name" value="MFS_assoc_dom"/>
</dbReference>
<dbReference type="EMBL" id="VSRR010000430">
    <property type="protein sequence ID" value="MPC15470.1"/>
    <property type="molecule type" value="Genomic_DNA"/>
</dbReference>
<keyword evidence="3 6" id="KW-0812">Transmembrane</keyword>
<dbReference type="GO" id="GO:0016020">
    <property type="term" value="C:membrane"/>
    <property type="evidence" value="ECO:0007669"/>
    <property type="project" value="UniProtKB-SubCell"/>
</dbReference>
<keyword evidence="4 6" id="KW-1133">Transmembrane helix</keyword>
<reference evidence="9 10" key="1">
    <citation type="submission" date="2019-05" db="EMBL/GenBank/DDBJ databases">
        <title>Another draft genome of Portunus trituberculatus and its Hox gene families provides insights of decapod evolution.</title>
        <authorList>
            <person name="Jeong J.-H."/>
            <person name="Song I."/>
            <person name="Kim S."/>
            <person name="Choi T."/>
            <person name="Kim D."/>
            <person name="Ryu S."/>
            <person name="Kim W."/>
        </authorList>
    </citation>
    <scope>NUCLEOTIDE SEQUENCE [LARGE SCALE GENOMIC DNA]</scope>
    <source>
        <tissue evidence="9">Muscle</tissue>
    </source>
</reference>
<keyword evidence="5 6" id="KW-0472">Membrane</keyword>
<feature type="transmembrane region" description="Helical" evidence="6">
    <location>
        <begin position="172"/>
        <end position="190"/>
    </location>
</feature>
<evidence type="ECO:0000256" key="2">
    <source>
        <dbReference type="ARBA" id="ARBA00005241"/>
    </source>
</evidence>
<sequence>MFGSLGWGLAMFFVGIALDHSTAFPDHPCRPHEKERNYTICFAVFSVLMGCAFITASQFKFDYSDPIPSAVQEEVKEPVDNGPRPWNEPKIPLQEHKSQRQKIDEAIGTIKTKIFAQTMKEMPEWFVVLKEFKNLRCGAFLFVAWWMGFGIGLIFAFLFWHLQDYGGTPTVFGIASIMNHISEIFAYFFSFRLITQIGHVKVLCVGLTGNVLRFLYISWMRNPWWVLPFEFIQGEYCGHSIDYIFVSTIVALLHSK</sequence>
<dbReference type="InterPro" id="IPR036259">
    <property type="entry name" value="MFS_trans_sf"/>
</dbReference>
<evidence type="ECO:0000256" key="4">
    <source>
        <dbReference type="ARBA" id="ARBA00022989"/>
    </source>
</evidence>
<organism evidence="9 10">
    <name type="scientific">Portunus trituberculatus</name>
    <name type="common">Swimming crab</name>
    <name type="synonym">Neptunus trituberculatus</name>
    <dbReference type="NCBI Taxonomy" id="210409"/>
    <lineage>
        <taxon>Eukaryota</taxon>
        <taxon>Metazoa</taxon>
        <taxon>Ecdysozoa</taxon>
        <taxon>Arthropoda</taxon>
        <taxon>Crustacea</taxon>
        <taxon>Multicrustacea</taxon>
        <taxon>Malacostraca</taxon>
        <taxon>Eumalacostraca</taxon>
        <taxon>Eucarida</taxon>
        <taxon>Decapoda</taxon>
        <taxon>Pleocyemata</taxon>
        <taxon>Brachyura</taxon>
        <taxon>Eubrachyura</taxon>
        <taxon>Portunoidea</taxon>
        <taxon>Portunidae</taxon>
        <taxon>Portuninae</taxon>
        <taxon>Portunus</taxon>
    </lineage>
</organism>
<feature type="signal peptide" evidence="7">
    <location>
        <begin position="1"/>
        <end position="23"/>
    </location>
</feature>
<comment type="caution">
    <text evidence="9">The sequence shown here is derived from an EMBL/GenBank/DDBJ whole genome shotgun (WGS) entry which is preliminary data.</text>
</comment>
<keyword evidence="7" id="KW-0732">Signal</keyword>
<dbReference type="OrthoDB" id="5989317at2759"/>
<feature type="transmembrane region" description="Helical" evidence="6">
    <location>
        <begin position="202"/>
        <end position="219"/>
    </location>
</feature>
<name>A0A5B7D1D6_PORTR</name>
<dbReference type="AlphaFoldDB" id="A0A5B7D1D6"/>
<accession>A0A5B7D1D6</accession>
<feature type="domain" description="Major facilitator superfamily associated" evidence="8">
    <location>
        <begin position="1"/>
        <end position="238"/>
    </location>
</feature>
<proteinExistence type="inferred from homology"/>
<evidence type="ECO:0000313" key="9">
    <source>
        <dbReference type="EMBL" id="MPC15470.1"/>
    </source>
</evidence>
<evidence type="ECO:0000256" key="5">
    <source>
        <dbReference type="ARBA" id="ARBA00023136"/>
    </source>
</evidence>
<keyword evidence="10" id="KW-1185">Reference proteome</keyword>
<evidence type="ECO:0000313" key="10">
    <source>
        <dbReference type="Proteomes" id="UP000324222"/>
    </source>
</evidence>
<protein>
    <submittedName>
        <fullName evidence="9">Major facilitator superfamily domain-containing protein 6</fullName>
    </submittedName>
</protein>
<feature type="transmembrane region" description="Helical" evidence="6">
    <location>
        <begin position="139"/>
        <end position="160"/>
    </location>
</feature>
<dbReference type="Proteomes" id="UP000324222">
    <property type="component" value="Unassembled WGS sequence"/>
</dbReference>
<gene>
    <name evidence="9" type="primary">MFSD6_0</name>
    <name evidence="9" type="ORF">E2C01_008262</name>
</gene>
<evidence type="ECO:0000256" key="7">
    <source>
        <dbReference type="SAM" id="SignalP"/>
    </source>
</evidence>
<evidence type="ECO:0000259" key="8">
    <source>
        <dbReference type="Pfam" id="PF12832"/>
    </source>
</evidence>
<evidence type="ECO:0000256" key="6">
    <source>
        <dbReference type="SAM" id="Phobius"/>
    </source>
</evidence>
<evidence type="ECO:0000256" key="1">
    <source>
        <dbReference type="ARBA" id="ARBA00004141"/>
    </source>
</evidence>
<comment type="subcellular location">
    <subcellularLocation>
        <location evidence="1">Membrane</location>
        <topology evidence="1">Multi-pass membrane protein</topology>
    </subcellularLocation>
</comment>